<name>W7ISW7_9PSEU</name>
<sequence length="394" mass="41673">MSDAARGFPAFPAATRRAGRFARSWWGRAWVKALEDTALDEGQLRQGRRYARAGYVGAITVASGRLSAVVQDYEDDTAYHTVVRLEPLSDGEWARFLEQIGAEAGHIAALLDGDMPTSLVDAAADAGVRLLPGIGDLDPDCPCPGFELPCRHAAALAYQTSWLLDADPFVLLLIRGRDQPTLLDALRATPDPAETGTGTPAAEAFARPPVRLPEPPPLPETAPGTLSIPPAPGIDPAALALLAADAAARARQLLGAALAPDGSDDPDLSTLDTWPDTVRWAATHPGAADRLAATPGIARATAAWRAAGPSGLDVLDTAWTPDPADLAPARDALAATWDEDPAATVWCNRWTAGPHQLRYARDGRWHPYRVVDGTWWPAGPPHRDAAAALLSLLA</sequence>
<proteinExistence type="predicted"/>
<keyword evidence="4" id="KW-0347">Helicase</keyword>
<dbReference type="GO" id="GO:0004386">
    <property type="term" value="F:helicase activity"/>
    <property type="evidence" value="ECO:0007669"/>
    <property type="project" value="UniProtKB-KW"/>
</dbReference>
<keyword evidence="4" id="KW-0547">Nucleotide-binding</keyword>
<comment type="caution">
    <text evidence="4">The sequence shown here is derived from an EMBL/GenBank/DDBJ whole genome shotgun (WGS) entry which is preliminary data.</text>
</comment>
<gene>
    <name evidence="4" type="ORF">UO65_0636</name>
</gene>
<feature type="region of interest" description="Disordered" evidence="2">
    <location>
        <begin position="190"/>
        <end position="223"/>
    </location>
</feature>
<keyword evidence="5" id="KW-1185">Reference proteome</keyword>
<dbReference type="RefSeq" id="WP_035278543.1">
    <property type="nucleotide sequence ID" value="NZ_AYXG01000026.1"/>
</dbReference>
<dbReference type="eggNOG" id="COG4279">
    <property type="taxonomic scope" value="Bacteria"/>
</dbReference>
<dbReference type="OrthoDB" id="188274at2"/>
<evidence type="ECO:0000259" key="3">
    <source>
        <dbReference type="PROSITE" id="PS50966"/>
    </source>
</evidence>
<dbReference type="PANTHER" id="PTHR38133:SF1">
    <property type="entry name" value="SLR1429 PROTEIN"/>
    <property type="match status" value="1"/>
</dbReference>
<keyword evidence="1" id="KW-0479">Metal-binding</keyword>
<dbReference type="PANTHER" id="PTHR38133">
    <property type="entry name" value="SLR1429 PROTEIN"/>
    <property type="match status" value="1"/>
</dbReference>
<dbReference type="Pfam" id="PF04434">
    <property type="entry name" value="SWIM"/>
    <property type="match status" value="1"/>
</dbReference>
<reference evidence="4 5" key="1">
    <citation type="journal article" date="2014" name="Genome Announc.">
        <title>Draft Genome Sequence of the Antitrypanosomally Active Sponge-Associated Bacterium Actinokineospora sp. Strain EG49.</title>
        <authorList>
            <person name="Harjes J."/>
            <person name="Ryu T."/>
            <person name="Abdelmohsen U.R."/>
            <person name="Moitinho-Silva L."/>
            <person name="Horn H."/>
            <person name="Ravasi T."/>
            <person name="Hentschel U."/>
        </authorList>
    </citation>
    <scope>NUCLEOTIDE SEQUENCE [LARGE SCALE GENOMIC DNA]</scope>
    <source>
        <strain evidence="4 5">EG49</strain>
    </source>
</reference>
<dbReference type="InterPro" id="IPR007527">
    <property type="entry name" value="Znf_SWIM"/>
</dbReference>
<dbReference type="EMBL" id="AYXG01000026">
    <property type="protein sequence ID" value="EWC64015.1"/>
    <property type="molecule type" value="Genomic_DNA"/>
</dbReference>
<accession>W7ISW7</accession>
<dbReference type="STRING" id="909613.UO65_0636"/>
<dbReference type="PATRIC" id="fig|909613.9.peg.653"/>
<evidence type="ECO:0000313" key="4">
    <source>
        <dbReference type="EMBL" id="EWC64015.1"/>
    </source>
</evidence>
<organism evidence="4 5">
    <name type="scientific">Actinokineospora spheciospongiae</name>
    <dbReference type="NCBI Taxonomy" id="909613"/>
    <lineage>
        <taxon>Bacteria</taxon>
        <taxon>Bacillati</taxon>
        <taxon>Actinomycetota</taxon>
        <taxon>Actinomycetes</taxon>
        <taxon>Pseudonocardiales</taxon>
        <taxon>Pseudonocardiaceae</taxon>
        <taxon>Actinokineospora</taxon>
    </lineage>
</organism>
<protein>
    <submittedName>
        <fullName evidence="4">SWF/SNF family helicase</fullName>
    </submittedName>
</protein>
<feature type="compositionally biased region" description="Low complexity" evidence="2">
    <location>
        <begin position="190"/>
        <end position="209"/>
    </location>
</feature>
<keyword evidence="4" id="KW-0067">ATP-binding</keyword>
<dbReference type="GO" id="GO:0008270">
    <property type="term" value="F:zinc ion binding"/>
    <property type="evidence" value="ECO:0007669"/>
    <property type="project" value="UniProtKB-KW"/>
</dbReference>
<keyword evidence="1" id="KW-0862">Zinc</keyword>
<keyword evidence="1" id="KW-0863">Zinc-finger</keyword>
<keyword evidence="4" id="KW-0378">Hydrolase</keyword>
<feature type="compositionally biased region" description="Pro residues" evidence="2">
    <location>
        <begin position="210"/>
        <end position="220"/>
    </location>
</feature>
<feature type="domain" description="SWIM-type" evidence="3">
    <location>
        <begin position="126"/>
        <end position="161"/>
    </location>
</feature>
<evidence type="ECO:0000256" key="1">
    <source>
        <dbReference type="PROSITE-ProRule" id="PRU00325"/>
    </source>
</evidence>
<dbReference type="PROSITE" id="PS50966">
    <property type="entry name" value="ZF_SWIM"/>
    <property type="match status" value="1"/>
</dbReference>
<evidence type="ECO:0000256" key="2">
    <source>
        <dbReference type="SAM" id="MobiDB-lite"/>
    </source>
</evidence>
<dbReference type="Proteomes" id="UP000019277">
    <property type="component" value="Unassembled WGS sequence"/>
</dbReference>
<dbReference type="AlphaFoldDB" id="W7ISW7"/>
<evidence type="ECO:0000313" key="5">
    <source>
        <dbReference type="Proteomes" id="UP000019277"/>
    </source>
</evidence>